<dbReference type="EMBL" id="JXLP01000001">
    <property type="protein sequence ID" value="KIL80391.1"/>
    <property type="molecule type" value="Genomic_DNA"/>
</dbReference>
<organism evidence="1 2">
    <name type="scientific">Bacillus badius</name>
    <dbReference type="NCBI Taxonomy" id="1455"/>
    <lineage>
        <taxon>Bacteria</taxon>
        <taxon>Bacillati</taxon>
        <taxon>Bacillota</taxon>
        <taxon>Bacilli</taxon>
        <taxon>Bacillales</taxon>
        <taxon>Bacillaceae</taxon>
        <taxon>Pseudobacillus</taxon>
    </lineage>
</organism>
<evidence type="ECO:0000313" key="2">
    <source>
        <dbReference type="Proteomes" id="UP000031982"/>
    </source>
</evidence>
<proteinExistence type="predicted"/>
<sequence length="73" mass="8255">MEAVDVLSKLAVPLILQESLRLPFQSTEWIKLRQPYNRTGFKISTDDPCFRCHASQGNGLNNRMGEICCSLRG</sequence>
<keyword evidence="2" id="KW-1185">Reference proteome</keyword>
<reference evidence="1 2" key="1">
    <citation type="submission" date="2015-01" db="EMBL/GenBank/DDBJ databases">
        <title>Genome Assembly of Bacillus badius MTCC 1458.</title>
        <authorList>
            <person name="Verma A."/>
            <person name="Khatri I."/>
            <person name="Mual P."/>
            <person name="Subramanian S."/>
            <person name="Krishnamurthi S."/>
        </authorList>
    </citation>
    <scope>NUCLEOTIDE SEQUENCE [LARGE SCALE GENOMIC DNA]</scope>
    <source>
        <strain evidence="1 2">MTCC 1458</strain>
    </source>
</reference>
<gene>
    <name evidence="1" type="ORF">SD77_0239</name>
</gene>
<dbReference type="Proteomes" id="UP000031982">
    <property type="component" value="Unassembled WGS sequence"/>
</dbReference>
<accession>A0ABR5B078</accession>
<evidence type="ECO:0000313" key="1">
    <source>
        <dbReference type="EMBL" id="KIL80391.1"/>
    </source>
</evidence>
<name>A0ABR5B078_BACBA</name>
<comment type="caution">
    <text evidence="1">The sequence shown here is derived from an EMBL/GenBank/DDBJ whole genome shotgun (WGS) entry which is preliminary data.</text>
</comment>
<protein>
    <submittedName>
        <fullName evidence="1">Uncharacterized protein</fullName>
    </submittedName>
</protein>